<feature type="compositionally biased region" description="Polar residues" evidence="7">
    <location>
        <begin position="23"/>
        <end position="35"/>
    </location>
</feature>
<dbReference type="InterPro" id="IPR007273">
    <property type="entry name" value="SCAMP"/>
</dbReference>
<dbReference type="Pfam" id="PF04144">
    <property type="entry name" value="SCAMP"/>
    <property type="match status" value="1"/>
</dbReference>
<feature type="coiled-coil region" evidence="6">
    <location>
        <begin position="90"/>
        <end position="120"/>
    </location>
</feature>
<evidence type="ECO:0000313" key="9">
    <source>
        <dbReference type="Proteomes" id="UP000594262"/>
    </source>
</evidence>
<dbReference type="EnsemblMetazoa" id="CLYHEMT019438.1">
    <property type="protein sequence ID" value="CLYHEMP019438.1"/>
    <property type="gene ID" value="CLYHEMG019438"/>
</dbReference>
<dbReference type="GO" id="GO:0032588">
    <property type="term" value="C:trans-Golgi network membrane"/>
    <property type="evidence" value="ECO:0007669"/>
    <property type="project" value="TreeGrafter"/>
</dbReference>
<accession>A0A7M5X923</accession>
<evidence type="ECO:0000256" key="5">
    <source>
        <dbReference type="RuleBase" id="RU363122"/>
    </source>
</evidence>
<keyword evidence="3 5" id="KW-1133">Transmembrane helix</keyword>
<comment type="subcellular location">
    <subcellularLocation>
        <location evidence="1 5">Membrane</location>
        <topology evidence="1 5">Multi-pass membrane protein</topology>
    </subcellularLocation>
</comment>
<feature type="compositionally biased region" description="Polar residues" evidence="7">
    <location>
        <begin position="53"/>
        <end position="69"/>
    </location>
</feature>
<name>A0A7M5X923_9CNID</name>
<dbReference type="Proteomes" id="UP000594262">
    <property type="component" value="Unplaced"/>
</dbReference>
<dbReference type="GeneID" id="136815700"/>
<sequence>MSGQDINPFASPEDVNPFADPSVQAQTAPPAQQEYNPFDGKMAQQQPPPQQPTYNNPPVSYGNTAPATIDPQTAPTYQSKPFGGSVVAQDNTMRQRQEELERKAAELDKKEQELKQVQTNLPKANNFPPFPKFFPCNPCFYHDISADIPIQSQKTAKMVFYVWQLYCLTLLFNFICAMAYLVQGGTGGGVLFGVSILYLVLFPPMSFLCWYRPLYKALKNDSSFNYFLFFFIFFFQILFNALYAIGIPGLGTVGWINGASFADDGHAAVAAMMFACAALFTLLFILKVILLRKIHHFYRSSGASLQKAQSEFATGVASNRNVQAAAAEAVKAGINSQQQSGGNY</sequence>
<dbReference type="PANTHER" id="PTHR10687">
    <property type="entry name" value="SECRETORY CARRIER-ASSOCIATED MEMBRANE PROTEIN SCAMP"/>
    <property type="match status" value="1"/>
</dbReference>
<feature type="transmembrane region" description="Helical" evidence="5">
    <location>
        <begin position="267"/>
        <end position="290"/>
    </location>
</feature>
<keyword evidence="5" id="KW-0813">Transport</keyword>
<organism evidence="8 9">
    <name type="scientific">Clytia hemisphaerica</name>
    <dbReference type="NCBI Taxonomy" id="252671"/>
    <lineage>
        <taxon>Eukaryota</taxon>
        <taxon>Metazoa</taxon>
        <taxon>Cnidaria</taxon>
        <taxon>Hydrozoa</taxon>
        <taxon>Hydroidolina</taxon>
        <taxon>Leptothecata</taxon>
        <taxon>Obeliida</taxon>
        <taxon>Clytiidae</taxon>
        <taxon>Clytia</taxon>
    </lineage>
</organism>
<comment type="similarity">
    <text evidence="5">Belongs to the SCAMP family.</text>
</comment>
<evidence type="ECO:0000256" key="7">
    <source>
        <dbReference type="SAM" id="MobiDB-lite"/>
    </source>
</evidence>
<keyword evidence="6" id="KW-0175">Coiled coil</keyword>
<dbReference type="GO" id="GO:0015031">
    <property type="term" value="P:protein transport"/>
    <property type="evidence" value="ECO:0007669"/>
    <property type="project" value="InterPro"/>
</dbReference>
<evidence type="ECO:0000256" key="6">
    <source>
        <dbReference type="SAM" id="Coils"/>
    </source>
</evidence>
<dbReference type="GO" id="GO:0055038">
    <property type="term" value="C:recycling endosome membrane"/>
    <property type="evidence" value="ECO:0007669"/>
    <property type="project" value="TreeGrafter"/>
</dbReference>
<dbReference type="RefSeq" id="XP_066928241.1">
    <property type="nucleotide sequence ID" value="XM_067072140.1"/>
</dbReference>
<dbReference type="AlphaFoldDB" id="A0A7M5X923"/>
<feature type="transmembrane region" description="Helical" evidence="5">
    <location>
        <begin position="160"/>
        <end position="182"/>
    </location>
</feature>
<evidence type="ECO:0000256" key="3">
    <source>
        <dbReference type="ARBA" id="ARBA00022989"/>
    </source>
</evidence>
<feature type="region of interest" description="Disordered" evidence="7">
    <location>
        <begin position="1"/>
        <end position="69"/>
    </location>
</feature>
<evidence type="ECO:0000256" key="1">
    <source>
        <dbReference type="ARBA" id="ARBA00004141"/>
    </source>
</evidence>
<feature type="transmembrane region" description="Helical" evidence="5">
    <location>
        <begin position="188"/>
        <end position="211"/>
    </location>
</feature>
<evidence type="ECO:0000256" key="4">
    <source>
        <dbReference type="ARBA" id="ARBA00023136"/>
    </source>
</evidence>
<reference evidence="8" key="1">
    <citation type="submission" date="2021-01" db="UniProtKB">
        <authorList>
            <consortium name="EnsemblMetazoa"/>
        </authorList>
    </citation>
    <scope>IDENTIFICATION</scope>
</reference>
<protein>
    <recommendedName>
        <fullName evidence="5">Secretory carrier-associated membrane protein</fullName>
        <shortName evidence="5">Secretory carrier membrane protein</shortName>
    </recommendedName>
</protein>
<evidence type="ECO:0000313" key="8">
    <source>
        <dbReference type="EnsemblMetazoa" id="CLYHEMP019438.1"/>
    </source>
</evidence>
<evidence type="ECO:0000256" key="2">
    <source>
        <dbReference type="ARBA" id="ARBA00022692"/>
    </source>
</evidence>
<feature type="transmembrane region" description="Helical" evidence="5">
    <location>
        <begin position="223"/>
        <end position="247"/>
    </location>
</feature>
<keyword evidence="4 5" id="KW-0472">Membrane</keyword>
<keyword evidence="9" id="KW-1185">Reference proteome</keyword>
<dbReference type="PANTHER" id="PTHR10687:SF2">
    <property type="entry name" value="SECRETORY CARRIER-ASSOCIATED MEMBRANE PROTEIN"/>
    <property type="match status" value="1"/>
</dbReference>
<proteinExistence type="inferred from homology"/>
<keyword evidence="2 5" id="KW-0812">Transmembrane</keyword>
<dbReference type="OrthoDB" id="242866at2759"/>